<dbReference type="EMBL" id="MIGC01000843">
    <property type="protein sequence ID" value="PHJ24118.1"/>
    <property type="molecule type" value="Genomic_DNA"/>
</dbReference>
<reference evidence="2 3" key="1">
    <citation type="journal article" date="2017" name="Int. J. Parasitol.">
        <title>The genome of the protozoan parasite Cystoisospora suis and a reverse vaccinology approach to identify vaccine candidates.</title>
        <authorList>
            <person name="Palmieri N."/>
            <person name="Shrestha A."/>
            <person name="Ruttkowski B."/>
            <person name="Beck T."/>
            <person name="Vogl C."/>
            <person name="Tomley F."/>
            <person name="Blake D.P."/>
            <person name="Joachim A."/>
        </authorList>
    </citation>
    <scope>NUCLEOTIDE SEQUENCE [LARGE SCALE GENOMIC DNA]</scope>
    <source>
        <strain evidence="2 3">Wien I</strain>
    </source>
</reference>
<dbReference type="GeneID" id="94425422"/>
<evidence type="ECO:0000313" key="2">
    <source>
        <dbReference type="EMBL" id="PHJ24118.1"/>
    </source>
</evidence>
<dbReference type="AlphaFoldDB" id="A0A2C6L9Q5"/>
<comment type="caution">
    <text evidence="2">The sequence shown here is derived from an EMBL/GenBank/DDBJ whole genome shotgun (WGS) entry which is preliminary data.</text>
</comment>
<sequence length="226" mass="26169">MRGHELFSFLGTVARLFNTFLDQLRLFTDPLEEEDPLYHQPSQGSSSSWLKLGSECSQFYLHFAFTLDEAGLFQKFISQQQLFERQDIFRWEDLLYTLMQHRDRFRPFFAALLARRLKARVQKRLVDTADRGDHVPEIVKYPCEERYFTRHLLGEYADIFGEAEAAEFSSMLRHWRYGAAREAKNERDSDFLSQGPILPPPLLPPNNSNTPGVSPASGAPAADFWS</sequence>
<dbReference type="Proteomes" id="UP000221165">
    <property type="component" value="Unassembled WGS sequence"/>
</dbReference>
<name>A0A2C6L9Q5_9APIC</name>
<feature type="region of interest" description="Disordered" evidence="1">
    <location>
        <begin position="186"/>
        <end position="226"/>
    </location>
</feature>
<keyword evidence="3" id="KW-1185">Reference proteome</keyword>
<dbReference type="VEuPathDB" id="ToxoDB:CSUI_002009"/>
<dbReference type="RefSeq" id="XP_067925792.1">
    <property type="nucleotide sequence ID" value="XM_068062211.1"/>
</dbReference>
<evidence type="ECO:0000256" key="1">
    <source>
        <dbReference type="SAM" id="MobiDB-lite"/>
    </source>
</evidence>
<proteinExistence type="predicted"/>
<protein>
    <submittedName>
        <fullName evidence="2">Uncharacterized protein</fullName>
    </submittedName>
</protein>
<evidence type="ECO:0000313" key="3">
    <source>
        <dbReference type="Proteomes" id="UP000221165"/>
    </source>
</evidence>
<organism evidence="2 3">
    <name type="scientific">Cystoisospora suis</name>
    <dbReference type="NCBI Taxonomy" id="483139"/>
    <lineage>
        <taxon>Eukaryota</taxon>
        <taxon>Sar</taxon>
        <taxon>Alveolata</taxon>
        <taxon>Apicomplexa</taxon>
        <taxon>Conoidasida</taxon>
        <taxon>Coccidia</taxon>
        <taxon>Eucoccidiorida</taxon>
        <taxon>Eimeriorina</taxon>
        <taxon>Sarcocystidae</taxon>
        <taxon>Cystoisospora</taxon>
    </lineage>
</organism>
<dbReference type="OrthoDB" id="371459at2759"/>
<gene>
    <name evidence="2" type="ORF">CSUI_002009</name>
</gene>
<feature type="compositionally biased region" description="Low complexity" evidence="1">
    <location>
        <begin position="205"/>
        <end position="226"/>
    </location>
</feature>
<accession>A0A2C6L9Q5</accession>